<evidence type="ECO:0000256" key="1">
    <source>
        <dbReference type="ARBA" id="ARBA00004496"/>
    </source>
</evidence>
<dbReference type="SUPFAM" id="SSF52540">
    <property type="entry name" value="P-loop containing nucleoside triphosphate hydrolases"/>
    <property type="match status" value="1"/>
</dbReference>
<dbReference type="eggNOG" id="COG0802">
    <property type="taxonomic scope" value="Bacteria"/>
</dbReference>
<dbReference type="Pfam" id="PF02367">
    <property type="entry name" value="TsaE"/>
    <property type="match status" value="1"/>
</dbReference>
<evidence type="ECO:0000256" key="3">
    <source>
        <dbReference type="ARBA" id="ARBA00019010"/>
    </source>
</evidence>
<evidence type="ECO:0000256" key="6">
    <source>
        <dbReference type="ARBA" id="ARBA00022723"/>
    </source>
</evidence>
<dbReference type="RefSeq" id="WP_011993593.1">
    <property type="nucleotide sequence ID" value="NC_009718.1"/>
</dbReference>
<keyword evidence="12" id="KW-1185">Reference proteome</keyword>
<keyword evidence="7" id="KW-0547">Nucleotide-binding</keyword>
<dbReference type="InterPro" id="IPR003442">
    <property type="entry name" value="T6A_TsaE"/>
</dbReference>
<dbReference type="GO" id="GO:0005737">
    <property type="term" value="C:cytoplasm"/>
    <property type="evidence" value="ECO:0007669"/>
    <property type="project" value="UniProtKB-SubCell"/>
</dbReference>
<proteinExistence type="inferred from homology"/>
<evidence type="ECO:0000256" key="8">
    <source>
        <dbReference type="ARBA" id="ARBA00022840"/>
    </source>
</evidence>
<dbReference type="KEGG" id="fno:Fnod_0408"/>
<dbReference type="STRING" id="381764.Fnod_0408"/>
<name>A7HK40_FERNB</name>
<protein>
    <recommendedName>
        <fullName evidence="3">tRNA threonylcarbamoyladenosine biosynthesis protein TsaE</fullName>
    </recommendedName>
    <alternativeName>
        <fullName evidence="10">t(6)A37 threonylcarbamoyladenosine biosynthesis protein TsaE</fullName>
    </alternativeName>
</protein>
<gene>
    <name evidence="11" type="ordered locus">Fnod_0408</name>
</gene>
<evidence type="ECO:0000256" key="10">
    <source>
        <dbReference type="ARBA" id="ARBA00032441"/>
    </source>
</evidence>
<dbReference type="PANTHER" id="PTHR33540:SF2">
    <property type="entry name" value="TRNA THREONYLCARBAMOYLADENOSINE BIOSYNTHESIS PROTEIN TSAE"/>
    <property type="match status" value="1"/>
</dbReference>
<reference evidence="11 12" key="2">
    <citation type="journal article" date="2009" name="Proc. Natl. Acad. Sci. U.S.A.">
        <title>On the chimeric nature, thermophilic origin, and phylogenetic placement of the Thermotogales.</title>
        <authorList>
            <person name="Zhaxybayeva O."/>
            <person name="Swithers K.S."/>
            <person name="Lapierre P."/>
            <person name="Fournier G.P."/>
            <person name="Bickhart D.M."/>
            <person name="DeBoy R.T."/>
            <person name="Nelson K.E."/>
            <person name="Nesbo C.L."/>
            <person name="Doolittle W.F."/>
            <person name="Gogarten J.P."/>
            <person name="Noll K.M."/>
        </authorList>
    </citation>
    <scope>NUCLEOTIDE SEQUENCE [LARGE SCALE GENOMIC DNA]</scope>
    <source>
        <strain evidence="12">ATCC 35602 / DSM 5306 / Rt17-B1</strain>
    </source>
</reference>
<keyword evidence="9" id="KW-0460">Magnesium</keyword>
<accession>A7HK40</accession>
<dbReference type="Gene3D" id="3.40.50.300">
    <property type="entry name" value="P-loop containing nucleotide triphosphate hydrolases"/>
    <property type="match status" value="1"/>
</dbReference>
<evidence type="ECO:0000313" key="11">
    <source>
        <dbReference type="EMBL" id="ABS60273.1"/>
    </source>
</evidence>
<evidence type="ECO:0000256" key="5">
    <source>
        <dbReference type="ARBA" id="ARBA00022694"/>
    </source>
</evidence>
<dbReference type="GO" id="GO:0002949">
    <property type="term" value="P:tRNA threonylcarbamoyladenosine modification"/>
    <property type="evidence" value="ECO:0007669"/>
    <property type="project" value="InterPro"/>
</dbReference>
<keyword evidence="6" id="KW-0479">Metal-binding</keyword>
<dbReference type="InterPro" id="IPR027417">
    <property type="entry name" value="P-loop_NTPase"/>
</dbReference>
<dbReference type="HOGENOM" id="CLU_087829_5_0_0"/>
<dbReference type="AlphaFoldDB" id="A7HK40"/>
<dbReference type="GO" id="GO:0046872">
    <property type="term" value="F:metal ion binding"/>
    <property type="evidence" value="ECO:0007669"/>
    <property type="project" value="UniProtKB-KW"/>
</dbReference>
<dbReference type="PANTHER" id="PTHR33540">
    <property type="entry name" value="TRNA THREONYLCARBAMOYLADENOSINE BIOSYNTHESIS PROTEIN TSAE"/>
    <property type="match status" value="1"/>
</dbReference>
<evidence type="ECO:0000313" key="12">
    <source>
        <dbReference type="Proteomes" id="UP000002415"/>
    </source>
</evidence>
<comment type="subcellular location">
    <subcellularLocation>
        <location evidence="1">Cytoplasm</location>
    </subcellularLocation>
</comment>
<organism evidence="11 12">
    <name type="scientific">Fervidobacterium nodosum (strain ATCC 35602 / DSM 5306 / Rt17-B1)</name>
    <dbReference type="NCBI Taxonomy" id="381764"/>
    <lineage>
        <taxon>Bacteria</taxon>
        <taxon>Thermotogati</taxon>
        <taxon>Thermotogota</taxon>
        <taxon>Thermotogae</taxon>
        <taxon>Thermotogales</taxon>
        <taxon>Fervidobacteriaceae</taxon>
        <taxon>Fervidobacterium</taxon>
    </lineage>
</organism>
<evidence type="ECO:0000256" key="9">
    <source>
        <dbReference type="ARBA" id="ARBA00022842"/>
    </source>
</evidence>
<keyword evidence="5" id="KW-0819">tRNA processing</keyword>
<sequence length="157" mass="17876">METSGKSCVELGILNEEELINLGKRFASCLENGDILILSGEIGSGKTTFVRGIVHGLGCNPIMVTSPTFTLMNVYSCHKTVYHIDAYRLNSIDEAFYILEAELEEDDGIFIIEWGETLNQFFNEETINIRFEHIDENHRKVSLCVSQEILQRLRRCL</sequence>
<dbReference type="Proteomes" id="UP000002415">
    <property type="component" value="Chromosome"/>
</dbReference>
<dbReference type="NCBIfam" id="TIGR00150">
    <property type="entry name" value="T6A_YjeE"/>
    <property type="match status" value="1"/>
</dbReference>
<dbReference type="OrthoDB" id="9815896at2"/>
<reference evidence="11 12" key="1">
    <citation type="submission" date="2007-07" db="EMBL/GenBank/DDBJ databases">
        <title>Complete sequence of Fervidobacterium nodosum Rt17-B1.</title>
        <authorList>
            <consortium name="US DOE Joint Genome Institute"/>
            <person name="Copeland A."/>
            <person name="Lucas S."/>
            <person name="Lapidus A."/>
            <person name="Barry K."/>
            <person name="Glavina del Rio T."/>
            <person name="Dalin E."/>
            <person name="Tice H."/>
            <person name="Pitluck S."/>
            <person name="Saunders E."/>
            <person name="Brettin T."/>
            <person name="Bruce D."/>
            <person name="Detter J.C."/>
            <person name="Han C."/>
            <person name="Schmutz J."/>
            <person name="Larimer F."/>
            <person name="Land M."/>
            <person name="Hauser L."/>
            <person name="Kyrpides N."/>
            <person name="Mikhailova N."/>
            <person name="Nelson K."/>
            <person name="Gogarten J.P."/>
            <person name="Noll K."/>
            <person name="Richardson P."/>
        </authorList>
    </citation>
    <scope>NUCLEOTIDE SEQUENCE [LARGE SCALE GENOMIC DNA]</scope>
    <source>
        <strain evidence="12">ATCC 35602 / DSM 5306 / Rt17-B1</strain>
    </source>
</reference>
<evidence type="ECO:0000256" key="7">
    <source>
        <dbReference type="ARBA" id="ARBA00022741"/>
    </source>
</evidence>
<evidence type="ECO:0000256" key="4">
    <source>
        <dbReference type="ARBA" id="ARBA00022490"/>
    </source>
</evidence>
<comment type="similarity">
    <text evidence="2">Belongs to the TsaE family.</text>
</comment>
<evidence type="ECO:0000256" key="2">
    <source>
        <dbReference type="ARBA" id="ARBA00007599"/>
    </source>
</evidence>
<keyword evidence="4" id="KW-0963">Cytoplasm</keyword>
<keyword evidence="8" id="KW-0067">ATP-binding</keyword>
<dbReference type="EMBL" id="CP000771">
    <property type="protein sequence ID" value="ABS60273.1"/>
    <property type="molecule type" value="Genomic_DNA"/>
</dbReference>
<dbReference type="GO" id="GO:0005524">
    <property type="term" value="F:ATP binding"/>
    <property type="evidence" value="ECO:0007669"/>
    <property type="project" value="UniProtKB-KW"/>
</dbReference>